<reference evidence="2 3" key="1">
    <citation type="submission" date="2024-01" db="EMBL/GenBank/DDBJ databases">
        <title>The genomes of 5 underutilized Papilionoideae crops provide insights into root nodulation and disease resistanc.</title>
        <authorList>
            <person name="Jiang F."/>
        </authorList>
    </citation>
    <scope>NUCLEOTIDE SEQUENCE [LARGE SCALE GENOMIC DNA]</scope>
    <source>
        <strain evidence="2">JINMINGXINNONG_FW02</strain>
        <tissue evidence="2">Leaves</tissue>
    </source>
</reference>
<dbReference type="Proteomes" id="UP001374584">
    <property type="component" value="Unassembled WGS sequence"/>
</dbReference>
<evidence type="ECO:0000256" key="1">
    <source>
        <dbReference type="SAM" id="MobiDB-lite"/>
    </source>
</evidence>
<evidence type="ECO:0000313" key="3">
    <source>
        <dbReference type="Proteomes" id="UP001374584"/>
    </source>
</evidence>
<proteinExistence type="predicted"/>
<evidence type="ECO:0000313" key="2">
    <source>
        <dbReference type="EMBL" id="KAK7382520.1"/>
    </source>
</evidence>
<feature type="region of interest" description="Disordered" evidence="1">
    <location>
        <begin position="49"/>
        <end position="76"/>
    </location>
</feature>
<accession>A0AAN9RSS3</accession>
<dbReference type="Pfam" id="PF05097">
    <property type="entry name" value="DUF688"/>
    <property type="match status" value="1"/>
</dbReference>
<dbReference type="PANTHER" id="PTHR33671:SF1">
    <property type="entry name" value="DUF688 FAMILY PROTEIN"/>
    <property type="match status" value="1"/>
</dbReference>
<organism evidence="2 3">
    <name type="scientific">Phaseolus coccineus</name>
    <name type="common">Scarlet runner bean</name>
    <name type="synonym">Phaseolus multiflorus</name>
    <dbReference type="NCBI Taxonomy" id="3886"/>
    <lineage>
        <taxon>Eukaryota</taxon>
        <taxon>Viridiplantae</taxon>
        <taxon>Streptophyta</taxon>
        <taxon>Embryophyta</taxon>
        <taxon>Tracheophyta</taxon>
        <taxon>Spermatophyta</taxon>
        <taxon>Magnoliopsida</taxon>
        <taxon>eudicotyledons</taxon>
        <taxon>Gunneridae</taxon>
        <taxon>Pentapetalae</taxon>
        <taxon>rosids</taxon>
        <taxon>fabids</taxon>
        <taxon>Fabales</taxon>
        <taxon>Fabaceae</taxon>
        <taxon>Papilionoideae</taxon>
        <taxon>50 kb inversion clade</taxon>
        <taxon>NPAAA clade</taxon>
        <taxon>indigoferoid/millettioid clade</taxon>
        <taxon>Phaseoleae</taxon>
        <taxon>Phaseolus</taxon>
    </lineage>
</organism>
<protein>
    <submittedName>
        <fullName evidence="2">Uncharacterized protein</fullName>
    </submittedName>
</protein>
<dbReference type="InterPro" id="IPR007789">
    <property type="entry name" value="DUF688"/>
</dbReference>
<sequence>MDRKRPRKLDLNAPLLSTRRLGSPVVGDSSCSTNSVCAIQNTSERVPFSWEKAPGKPKVTERNVNTQEGGTPRLRLPPRHWLLSKEASETDVDDANDAFHDQGDASYEGNDNKDDMFSDAMDVFSLSEALDYVQKKSENVHSEKNEGLRLKLAESNGYQSPTYMINRFLPDATALAASSALHFSSNFEDKDCDTCGSYPECYTRHSYVSSPKGCGLELLFPWRMKHKLCAMESPVLPCSTNLHKHQRSSKHKKHGSSTYIPCTNAFELKACEGVEASERGEGKFKVKGVS</sequence>
<dbReference type="PANTHER" id="PTHR33671">
    <property type="entry name" value="N-METHYLTRANSFERASE, PUTATIVE (DUF688)-RELATED"/>
    <property type="match status" value="1"/>
</dbReference>
<keyword evidence="3" id="KW-1185">Reference proteome</keyword>
<comment type="caution">
    <text evidence="2">The sequence shown here is derived from an EMBL/GenBank/DDBJ whole genome shotgun (WGS) entry which is preliminary data.</text>
</comment>
<name>A0AAN9RSS3_PHACN</name>
<dbReference type="EMBL" id="JAYMYR010000001">
    <property type="protein sequence ID" value="KAK7382520.1"/>
    <property type="molecule type" value="Genomic_DNA"/>
</dbReference>
<gene>
    <name evidence="2" type="ORF">VNO80_01381</name>
</gene>
<feature type="region of interest" description="Disordered" evidence="1">
    <location>
        <begin position="1"/>
        <end position="32"/>
    </location>
</feature>
<dbReference type="AlphaFoldDB" id="A0AAN9RSS3"/>